<accession>A0A2J7Z3S2</accession>
<comment type="caution">
    <text evidence="1">The sequence shown here is derived from an EMBL/GenBank/DDBJ whole genome shotgun (WGS) entry which is preliminary data.</text>
</comment>
<reference evidence="1 2" key="1">
    <citation type="submission" date="2015-09" db="EMBL/GenBank/DDBJ databases">
        <title>Genome sequence, genome mining and natural product profiling of a biocontrol bacterium Streptomyces malaysiensis F913.</title>
        <authorList>
            <person name="Xu Y."/>
            <person name="Wei J."/>
            <person name="Xie J."/>
            <person name="Li T."/>
            <person name="Zhou Z."/>
        </authorList>
    </citation>
    <scope>NUCLEOTIDE SEQUENCE [LARGE SCALE GENOMIC DNA]</scope>
    <source>
        <strain evidence="1 2">F913</strain>
    </source>
</reference>
<gene>
    <name evidence="1" type="ORF">SMF913_10939</name>
</gene>
<dbReference type="AlphaFoldDB" id="A0A2J7Z3S2"/>
<protein>
    <submittedName>
        <fullName evidence="1">Uncharacterized protein</fullName>
    </submittedName>
</protein>
<organism evidence="1 2">
    <name type="scientific">Streptomyces malaysiensis</name>
    <dbReference type="NCBI Taxonomy" id="92644"/>
    <lineage>
        <taxon>Bacteria</taxon>
        <taxon>Bacillati</taxon>
        <taxon>Actinomycetota</taxon>
        <taxon>Actinomycetes</taxon>
        <taxon>Kitasatosporales</taxon>
        <taxon>Streptomycetaceae</taxon>
        <taxon>Streptomyces</taxon>
        <taxon>Streptomyces violaceusniger group</taxon>
    </lineage>
</organism>
<sequence length="32" mass="3251">MSDISTVSGFAAMCIRGCACRVAGSATRVTPM</sequence>
<dbReference type="EMBL" id="LJIW01000001">
    <property type="protein sequence ID" value="PNG94914.1"/>
    <property type="molecule type" value="Genomic_DNA"/>
</dbReference>
<keyword evidence="2" id="KW-1185">Reference proteome</keyword>
<proteinExistence type="predicted"/>
<evidence type="ECO:0000313" key="1">
    <source>
        <dbReference type="EMBL" id="PNG94914.1"/>
    </source>
</evidence>
<dbReference type="Proteomes" id="UP000236520">
    <property type="component" value="Unassembled WGS sequence"/>
</dbReference>
<name>A0A2J7Z3S2_STRMQ</name>
<evidence type="ECO:0000313" key="2">
    <source>
        <dbReference type="Proteomes" id="UP000236520"/>
    </source>
</evidence>